<dbReference type="EMBL" id="LUUG01000011">
    <property type="protein sequence ID" value="OAI10255.1"/>
    <property type="molecule type" value="Genomic_DNA"/>
</dbReference>
<dbReference type="GO" id="GO:0005829">
    <property type="term" value="C:cytosol"/>
    <property type="evidence" value="ECO:0007669"/>
    <property type="project" value="TreeGrafter"/>
</dbReference>
<dbReference type="GO" id="GO:0004435">
    <property type="term" value="F:phosphatidylinositol-4,5-bisphosphate phospholipase C activity"/>
    <property type="evidence" value="ECO:0007669"/>
    <property type="project" value="InterPro"/>
</dbReference>
<reference evidence="5 6" key="1">
    <citation type="submission" date="2016-03" db="EMBL/GenBank/DDBJ databases">
        <authorList>
            <person name="Ploux O."/>
        </authorList>
    </citation>
    <scope>NUCLEOTIDE SEQUENCE [LARGE SCALE GENOMIC DNA]</scope>
    <source>
        <strain evidence="5 6">R-45363</strain>
    </source>
</reference>
<dbReference type="GO" id="GO:0004674">
    <property type="term" value="F:protein serine/threonine kinase activity"/>
    <property type="evidence" value="ECO:0007669"/>
    <property type="project" value="TreeGrafter"/>
</dbReference>
<name>A0A177MXE0_METMH</name>
<evidence type="ECO:0000256" key="2">
    <source>
        <dbReference type="ARBA" id="ARBA00022679"/>
    </source>
</evidence>
<keyword evidence="3" id="KW-0418">Kinase</keyword>
<dbReference type="GO" id="GO:0006629">
    <property type="term" value="P:lipid metabolic process"/>
    <property type="evidence" value="ECO:0007669"/>
    <property type="project" value="InterPro"/>
</dbReference>
<dbReference type="RefSeq" id="WP_064006675.1">
    <property type="nucleotide sequence ID" value="NZ_LUUG01000011.1"/>
</dbReference>
<dbReference type="PANTHER" id="PTHR37419">
    <property type="entry name" value="SERINE/THREONINE-PROTEIN KINASE TOXIN HIPA"/>
    <property type="match status" value="1"/>
</dbReference>
<evidence type="ECO:0000259" key="4">
    <source>
        <dbReference type="PROSITE" id="PS50008"/>
    </source>
</evidence>
<sequence length="444" mass="48849">MKLTVQANGVCIGWLSLDAISGLYAFDYSVEWLAQEQRFPLSPVLPIVGQSLPAEQHSANVRQFFQNLLPEGQALDDAAQANKVSKSNLIGLLVALGKETAGALEISLDDPQPSPMHLAAKRLLTSEELSQRIRSRPELAFSVWDGKVRLSIAGYQDKIAILEENDLWFLVDGGGLASTHLLKPDPVRSGLQDMTSNEFACMRLAQAVGIAAADVCLERIPEPILLIRRFDRRISTESIDRLHCIDGCQALGLGVSMKYERPYGDGRDVKHIRDGASLPKLFALLDRTSAQPTADRLALLRWRIFQILIGNTDAHGKNLSFFIDSGGIRLAPSYDLVCCLIYANGQISDTLSMAIGDNFDARSLTAYDWAMMAIECGLNTRLVGRELKQMADKVLKIWPKLKQNLIAVGADYLTLKAIEAVLNQQCQHTLSIANEVPKISKAIL</sequence>
<protein>
    <recommendedName>
        <fullName evidence="4">PI-PLC Y-box domain-containing protein</fullName>
    </recommendedName>
</protein>
<proteinExistence type="inferred from homology"/>
<dbReference type="InterPro" id="IPR001711">
    <property type="entry name" value="PLipase_C_Pinositol-sp_Y"/>
</dbReference>
<comment type="caution">
    <text evidence="5">The sequence shown here is derived from an EMBL/GenBank/DDBJ whole genome shotgun (WGS) entry which is preliminary data.</text>
</comment>
<dbReference type="GO" id="GO:0035556">
    <property type="term" value="P:intracellular signal transduction"/>
    <property type="evidence" value="ECO:0007669"/>
    <property type="project" value="InterPro"/>
</dbReference>
<organism evidence="5 6">
    <name type="scientific">Methylomonas methanica</name>
    <dbReference type="NCBI Taxonomy" id="421"/>
    <lineage>
        <taxon>Bacteria</taxon>
        <taxon>Pseudomonadati</taxon>
        <taxon>Pseudomonadota</taxon>
        <taxon>Gammaproteobacteria</taxon>
        <taxon>Methylococcales</taxon>
        <taxon>Methylococcaceae</taxon>
        <taxon>Methylomonas</taxon>
    </lineage>
</organism>
<dbReference type="AlphaFoldDB" id="A0A177MXE0"/>
<evidence type="ECO:0000313" key="5">
    <source>
        <dbReference type="EMBL" id="OAI10255.1"/>
    </source>
</evidence>
<dbReference type="InterPro" id="IPR012893">
    <property type="entry name" value="HipA-like_C"/>
</dbReference>
<dbReference type="Pfam" id="PF13657">
    <property type="entry name" value="Couple_hipA"/>
    <property type="match status" value="1"/>
</dbReference>
<keyword evidence="2" id="KW-0808">Transferase</keyword>
<comment type="similarity">
    <text evidence="1">Belongs to the HipA Ser/Thr kinase family.</text>
</comment>
<feature type="domain" description="PI-PLC Y-box" evidence="4">
    <location>
        <begin position="99"/>
        <end position="188"/>
    </location>
</feature>
<dbReference type="Gene3D" id="1.10.1070.20">
    <property type="match status" value="1"/>
</dbReference>
<dbReference type="PANTHER" id="PTHR37419:SF1">
    <property type="entry name" value="SERINE_THREONINE-PROTEIN KINASE TOXIN HIPA"/>
    <property type="match status" value="1"/>
</dbReference>
<dbReference type="NCBIfam" id="TIGR03071">
    <property type="entry name" value="couple_hipA"/>
    <property type="match status" value="1"/>
</dbReference>
<dbReference type="OrthoDB" id="9805913at2"/>
<evidence type="ECO:0000256" key="3">
    <source>
        <dbReference type="ARBA" id="ARBA00022777"/>
    </source>
</evidence>
<dbReference type="InterPro" id="IPR017508">
    <property type="entry name" value="HipA_N1"/>
</dbReference>
<dbReference type="PROSITE" id="PS50008">
    <property type="entry name" value="PIPLC_Y_DOMAIN"/>
    <property type="match status" value="1"/>
</dbReference>
<gene>
    <name evidence="5" type="ORF">A1332_05705</name>
</gene>
<evidence type="ECO:0000313" key="6">
    <source>
        <dbReference type="Proteomes" id="UP000078090"/>
    </source>
</evidence>
<dbReference type="Proteomes" id="UP000078090">
    <property type="component" value="Unassembled WGS sequence"/>
</dbReference>
<accession>A0A177MXE0</accession>
<evidence type="ECO:0000256" key="1">
    <source>
        <dbReference type="ARBA" id="ARBA00010164"/>
    </source>
</evidence>
<dbReference type="InterPro" id="IPR052028">
    <property type="entry name" value="HipA_Ser/Thr_kinase"/>
</dbReference>
<dbReference type="Pfam" id="PF07804">
    <property type="entry name" value="HipA_C"/>
    <property type="match status" value="1"/>
</dbReference>